<dbReference type="Proteomes" id="UP001524478">
    <property type="component" value="Unassembled WGS sequence"/>
</dbReference>
<dbReference type="InterPro" id="IPR004089">
    <property type="entry name" value="MCPsignal_dom"/>
</dbReference>
<dbReference type="PANTHER" id="PTHR32089:SF112">
    <property type="entry name" value="LYSOZYME-LIKE PROTEIN-RELATED"/>
    <property type="match status" value="1"/>
</dbReference>
<keyword evidence="4" id="KW-0812">Transmembrane</keyword>
<feature type="coiled-coil region" evidence="3">
    <location>
        <begin position="523"/>
        <end position="550"/>
    </location>
</feature>
<keyword evidence="4" id="KW-0472">Membrane</keyword>
<dbReference type="RefSeq" id="WP_256310643.1">
    <property type="nucleotide sequence ID" value="NZ_JANGAC010000003.1"/>
</dbReference>
<keyword evidence="1 2" id="KW-0807">Transducer</keyword>
<feature type="transmembrane region" description="Helical" evidence="4">
    <location>
        <begin position="229"/>
        <end position="251"/>
    </location>
</feature>
<dbReference type="Pfam" id="PF00015">
    <property type="entry name" value="MCPsignal"/>
    <property type="match status" value="1"/>
</dbReference>
<gene>
    <name evidence="6" type="ORF">NE686_04635</name>
</gene>
<dbReference type="SMART" id="SM00283">
    <property type="entry name" value="MA"/>
    <property type="match status" value="1"/>
</dbReference>
<evidence type="ECO:0000313" key="7">
    <source>
        <dbReference type="Proteomes" id="UP001524478"/>
    </source>
</evidence>
<protein>
    <submittedName>
        <fullName evidence="6">Methyl-accepting chemotaxis protein</fullName>
    </submittedName>
</protein>
<keyword evidence="3" id="KW-0175">Coiled coil</keyword>
<feature type="coiled-coil region" evidence="3">
    <location>
        <begin position="362"/>
        <end position="406"/>
    </location>
</feature>
<evidence type="ECO:0000259" key="5">
    <source>
        <dbReference type="PROSITE" id="PS50111"/>
    </source>
</evidence>
<feature type="domain" description="Methyl-accepting transducer" evidence="5">
    <location>
        <begin position="326"/>
        <end position="576"/>
    </location>
</feature>
<evidence type="ECO:0000256" key="1">
    <source>
        <dbReference type="ARBA" id="ARBA00023224"/>
    </source>
</evidence>
<reference evidence="6 7" key="1">
    <citation type="submission" date="2022-06" db="EMBL/GenBank/DDBJ databases">
        <title>Isolation of gut microbiota from human fecal samples.</title>
        <authorList>
            <person name="Pamer E.G."/>
            <person name="Barat B."/>
            <person name="Waligurski E."/>
            <person name="Medina S."/>
            <person name="Paddock L."/>
            <person name="Mostad J."/>
        </authorList>
    </citation>
    <scope>NUCLEOTIDE SEQUENCE [LARGE SCALE GENOMIC DNA]</scope>
    <source>
        <strain evidence="6 7">DFI.7.95</strain>
    </source>
</reference>
<comment type="caution">
    <text evidence="6">The sequence shown here is derived from an EMBL/GenBank/DDBJ whole genome shotgun (WGS) entry which is preliminary data.</text>
</comment>
<proteinExistence type="predicted"/>
<sequence>MQKRLNTNLKYLSLNIKILLSVLMIFLMFVSILAFIGLNGYVNIAVSTEQRNLQNVNNVAIDALASASRASQYVKSNILGKDNIDALASASEIQYVESTAQGVDDELNKILSAQNYIESLNIGKEGFFVAFNEKGEIKLHSDIEDMQKYGFEIKGNYALIYEDILNYSLKNTPKEVSENNEDFNRTFIGEERFILDGKDYYARIERWESLYIASILDEYSIVAEAKKEIIKILIFLSFGIIIASMIFVYLIKRLVGDKMKIIRDNTQKFGQGDFENLKELQVRVRDEIFETNKVLIDSSKNMMDIIKTLSQNSEELLLKGETLQDLSRSYSIGSKEIVIAVDEIASGSEKQAHETMKGLEELSLLKEIIDEEQEKLKILNLRIEDIDKLKEEGNEIIETLVEYTKRSNEAAIQVKHVIDQSNFNANKIEEASAKIKGIANQTNLLALNASIEAARVGEYGKGFAVVADEIRKLSEESSVFALEIEDIIKDLLLGSEKAVDLMNGVREEAEYQTDSVERTGEKFHRIREKIEEIKNVIDELNESGSILEARKEEIAEVIEHLSAIAQENNANTEEVSAKVEEQNNSTLKLEDLSNNLRMVSESLMSKLEILYSTK</sequence>
<dbReference type="PROSITE" id="PS50111">
    <property type="entry name" value="CHEMOTAXIS_TRANSDUC_2"/>
    <property type="match status" value="1"/>
</dbReference>
<dbReference type="SUPFAM" id="SSF58104">
    <property type="entry name" value="Methyl-accepting chemotaxis protein (MCP) signaling domain"/>
    <property type="match status" value="1"/>
</dbReference>
<organism evidence="6 7">
    <name type="scientific">Tissierella carlieri</name>
    <dbReference type="NCBI Taxonomy" id="689904"/>
    <lineage>
        <taxon>Bacteria</taxon>
        <taxon>Bacillati</taxon>
        <taxon>Bacillota</taxon>
        <taxon>Tissierellia</taxon>
        <taxon>Tissierellales</taxon>
        <taxon>Tissierellaceae</taxon>
        <taxon>Tissierella</taxon>
    </lineage>
</organism>
<evidence type="ECO:0000256" key="2">
    <source>
        <dbReference type="PROSITE-ProRule" id="PRU00284"/>
    </source>
</evidence>
<dbReference type="Gene3D" id="1.10.287.950">
    <property type="entry name" value="Methyl-accepting chemotaxis protein"/>
    <property type="match status" value="1"/>
</dbReference>
<keyword evidence="4" id="KW-1133">Transmembrane helix</keyword>
<accession>A0ABT1S7B6</accession>
<keyword evidence="7" id="KW-1185">Reference proteome</keyword>
<name>A0ABT1S7B6_9FIRM</name>
<dbReference type="PANTHER" id="PTHR32089">
    <property type="entry name" value="METHYL-ACCEPTING CHEMOTAXIS PROTEIN MCPB"/>
    <property type="match status" value="1"/>
</dbReference>
<evidence type="ECO:0000313" key="6">
    <source>
        <dbReference type="EMBL" id="MCQ4922361.1"/>
    </source>
</evidence>
<evidence type="ECO:0000256" key="3">
    <source>
        <dbReference type="SAM" id="Coils"/>
    </source>
</evidence>
<evidence type="ECO:0000256" key="4">
    <source>
        <dbReference type="SAM" id="Phobius"/>
    </source>
</evidence>
<feature type="transmembrane region" description="Helical" evidence="4">
    <location>
        <begin position="20"/>
        <end position="42"/>
    </location>
</feature>
<dbReference type="EMBL" id="JANGAC010000003">
    <property type="protein sequence ID" value="MCQ4922361.1"/>
    <property type="molecule type" value="Genomic_DNA"/>
</dbReference>